<accession>A0A0J6F1T8</accession>
<reference evidence="1" key="2">
    <citation type="submission" date="2015-10" db="EMBL/GenBank/DDBJ databases">
        <authorList>
            <person name="Gilbert D.G."/>
        </authorList>
    </citation>
    <scope>NUCLEOTIDE SEQUENCE</scope>
    <source>
        <strain evidence="1">GO-13</strain>
    </source>
</reference>
<keyword evidence="2" id="KW-0456">Lyase</keyword>
<evidence type="ECO:0000313" key="3">
    <source>
        <dbReference type="Proteomes" id="UP000036168"/>
    </source>
</evidence>
<dbReference type="EC" id="4.2.1.-" evidence="2"/>
<accession>A0A0J6EBL2</accession>
<dbReference type="SUPFAM" id="SSF54637">
    <property type="entry name" value="Thioesterase/thiol ester dehydrase-isomerase"/>
    <property type="match status" value="1"/>
</dbReference>
<dbReference type="Proteomes" id="UP001341297">
    <property type="component" value="Unassembled WGS sequence"/>
</dbReference>
<dbReference type="Pfam" id="PF07977">
    <property type="entry name" value="FabA"/>
    <property type="match status" value="1"/>
</dbReference>
<dbReference type="Gene3D" id="3.10.129.10">
    <property type="entry name" value="Hotdog Thioesterase"/>
    <property type="match status" value="1"/>
</dbReference>
<dbReference type="InterPro" id="IPR013114">
    <property type="entry name" value="FabA_FabZ"/>
</dbReference>
<gene>
    <name evidence="1" type="ORF">AB447_201590</name>
    <name evidence="2" type="ORF">P8828_05360</name>
</gene>
<dbReference type="RefSeq" id="WP_048355384.1">
    <property type="nucleotide sequence ID" value="NZ_CP023481.1"/>
</dbReference>
<dbReference type="Proteomes" id="UP000036168">
    <property type="component" value="Unassembled WGS sequence"/>
</dbReference>
<reference evidence="1 3" key="1">
    <citation type="journal article" date="2015" name="Int. J. Syst. Evol. Microbiol.">
        <title>Bacillus glycinifermentans sp. nov., isolated from fermented soybean paste.</title>
        <authorList>
            <person name="Kim S.J."/>
            <person name="Dunlap C.A."/>
            <person name="Kwon S.W."/>
            <person name="Rooney A.P."/>
        </authorList>
    </citation>
    <scope>NUCLEOTIDE SEQUENCE [LARGE SCALE GENOMIC DNA]</scope>
    <source>
        <strain evidence="1 3">GO-13</strain>
    </source>
</reference>
<dbReference type="AlphaFoldDB" id="A0A0J6F1T8"/>
<comment type="caution">
    <text evidence="1">The sequence shown here is derived from an EMBL/GenBank/DDBJ whole genome shotgun (WGS) entry which is preliminary data.</text>
</comment>
<protein>
    <submittedName>
        <fullName evidence="2">Beta-hydroxyacyl-ACP dehydratase</fullName>
        <ecNumber evidence="2">4.2.1.-</ecNumber>
    </submittedName>
</protein>
<reference evidence="2 4" key="3">
    <citation type="submission" date="2023-03" db="EMBL/GenBank/DDBJ databases">
        <title>Agriculturally important microbes genome sequencing.</title>
        <authorList>
            <person name="Dunlap C."/>
        </authorList>
    </citation>
    <scope>NUCLEOTIDE SEQUENCE [LARGE SCALE GENOMIC DNA]</scope>
    <source>
        <strain evidence="2 4">CBP-3203</strain>
    </source>
</reference>
<keyword evidence="4" id="KW-1185">Reference proteome</keyword>
<dbReference type="PATRIC" id="fig|1664069.3.peg.4596"/>
<evidence type="ECO:0000313" key="1">
    <source>
        <dbReference type="EMBL" id="KRT95817.1"/>
    </source>
</evidence>
<dbReference type="InterPro" id="IPR029069">
    <property type="entry name" value="HotDog_dom_sf"/>
</dbReference>
<evidence type="ECO:0000313" key="4">
    <source>
        <dbReference type="Proteomes" id="UP001341297"/>
    </source>
</evidence>
<dbReference type="PANTHER" id="PTHR30272">
    <property type="entry name" value="3-HYDROXYACYL-[ACYL-CARRIER-PROTEIN] DEHYDRATASE"/>
    <property type="match status" value="1"/>
</dbReference>
<dbReference type="CDD" id="cd01288">
    <property type="entry name" value="FabZ"/>
    <property type="match status" value="1"/>
</dbReference>
<dbReference type="STRING" id="1664069.BGLY_0505"/>
<proteinExistence type="predicted"/>
<dbReference type="GO" id="GO:0016829">
    <property type="term" value="F:lyase activity"/>
    <property type="evidence" value="ECO:0007669"/>
    <property type="project" value="UniProtKB-KW"/>
</dbReference>
<dbReference type="EMBL" id="LECW02000001">
    <property type="protein sequence ID" value="KRT95817.1"/>
    <property type="molecule type" value="Genomic_DNA"/>
</dbReference>
<dbReference type="PANTHER" id="PTHR30272:SF3">
    <property type="entry name" value="(3R)-HYDROXYMYRISTOYL-[ACYL CARRIER PROTEIN] DEHYDRATASE"/>
    <property type="match status" value="1"/>
</dbReference>
<evidence type="ECO:0000313" key="2">
    <source>
        <dbReference type="EMBL" id="MEC0484275.1"/>
    </source>
</evidence>
<organism evidence="1 3">
    <name type="scientific">Bacillus glycinifermentans</name>
    <dbReference type="NCBI Taxonomy" id="1664069"/>
    <lineage>
        <taxon>Bacteria</taxon>
        <taxon>Bacillati</taxon>
        <taxon>Bacillota</taxon>
        <taxon>Bacilli</taxon>
        <taxon>Bacillales</taxon>
        <taxon>Bacillaceae</taxon>
        <taxon>Bacillus</taxon>
    </lineage>
</organism>
<name>A0A0J6F1T8_9BACI</name>
<dbReference type="EMBL" id="JARRTL010000007">
    <property type="protein sequence ID" value="MEC0484275.1"/>
    <property type="molecule type" value="Genomic_DNA"/>
</dbReference>
<sequence>MNMSALPHRYPFLFVDRVVEHEPGKSAKGYKLISENDWYITETQKEMPFSIVIEALAQTAAFTALTEGTEIGFLSSVKKAECFGRAVPGDKLDLYFEVLRYKRGFLFGKGLASVNGQKVAEAELGIYMESGT</sequence>